<evidence type="ECO:0000256" key="4">
    <source>
        <dbReference type="ARBA" id="ARBA00023014"/>
    </source>
</evidence>
<feature type="non-terminal residue" evidence="8">
    <location>
        <position position="312"/>
    </location>
</feature>
<dbReference type="Proteomes" id="UP000626109">
    <property type="component" value="Unassembled WGS sequence"/>
</dbReference>
<proteinExistence type="predicted"/>
<dbReference type="PROSITE" id="PS51296">
    <property type="entry name" value="RIESKE"/>
    <property type="match status" value="1"/>
</dbReference>
<dbReference type="Gene3D" id="2.102.10.10">
    <property type="entry name" value="Rieske [2Fe-2S] iron-sulphur domain"/>
    <property type="match status" value="1"/>
</dbReference>
<feature type="domain" description="Rieske" evidence="7">
    <location>
        <begin position="59"/>
        <end position="186"/>
    </location>
</feature>
<dbReference type="CDD" id="cd03467">
    <property type="entry name" value="Rieske"/>
    <property type="match status" value="1"/>
</dbReference>
<dbReference type="Pfam" id="PF22543">
    <property type="entry name" value="Rieske_4"/>
    <property type="match status" value="1"/>
</dbReference>
<dbReference type="PANTHER" id="PTHR21496">
    <property type="entry name" value="FERREDOXIN-RELATED"/>
    <property type="match status" value="1"/>
</dbReference>
<evidence type="ECO:0000256" key="1">
    <source>
        <dbReference type="ARBA" id="ARBA00022714"/>
    </source>
</evidence>
<dbReference type="PANTHER" id="PTHR21496:SF0">
    <property type="entry name" value="RIESKE DOMAIN-CONTAINING PROTEIN"/>
    <property type="match status" value="1"/>
</dbReference>
<name>A0A813JWR0_POLGL</name>
<keyword evidence="4" id="KW-0411">Iron-sulfur</keyword>
<dbReference type="InterPro" id="IPR017941">
    <property type="entry name" value="Rieske_2Fe-2S"/>
</dbReference>
<dbReference type="InterPro" id="IPR054716">
    <property type="entry name" value="Sol_Rieske_ferrdox_dom"/>
</dbReference>
<dbReference type="GO" id="GO:0051537">
    <property type="term" value="F:2 iron, 2 sulfur cluster binding"/>
    <property type="evidence" value="ECO:0007669"/>
    <property type="project" value="UniProtKB-KW"/>
</dbReference>
<keyword evidence="1" id="KW-0001">2Fe-2S</keyword>
<evidence type="ECO:0000313" key="9">
    <source>
        <dbReference type="Proteomes" id="UP000626109"/>
    </source>
</evidence>
<organism evidence="8 9">
    <name type="scientific">Polarella glacialis</name>
    <name type="common">Dinoflagellate</name>
    <dbReference type="NCBI Taxonomy" id="89957"/>
    <lineage>
        <taxon>Eukaryota</taxon>
        <taxon>Sar</taxon>
        <taxon>Alveolata</taxon>
        <taxon>Dinophyceae</taxon>
        <taxon>Suessiales</taxon>
        <taxon>Suessiaceae</taxon>
        <taxon>Polarella</taxon>
    </lineage>
</organism>
<dbReference type="InterPro" id="IPR036922">
    <property type="entry name" value="Rieske_2Fe-2S_sf"/>
</dbReference>
<evidence type="ECO:0000259" key="7">
    <source>
        <dbReference type="PROSITE" id="PS51296"/>
    </source>
</evidence>
<evidence type="ECO:0000256" key="5">
    <source>
        <dbReference type="ARBA" id="ARBA00034078"/>
    </source>
</evidence>
<reference evidence="8" key="1">
    <citation type="submission" date="2021-02" db="EMBL/GenBank/DDBJ databases">
        <authorList>
            <person name="Dougan E. K."/>
            <person name="Rhodes N."/>
            <person name="Thang M."/>
            <person name="Chan C."/>
        </authorList>
    </citation>
    <scope>NUCLEOTIDE SEQUENCE</scope>
</reference>
<comment type="caution">
    <text evidence="8">The sequence shown here is derived from an EMBL/GenBank/DDBJ whole genome shotgun (WGS) entry which is preliminary data.</text>
</comment>
<accession>A0A813JWR0</accession>
<dbReference type="AlphaFoldDB" id="A0A813JWR0"/>
<evidence type="ECO:0000256" key="3">
    <source>
        <dbReference type="ARBA" id="ARBA00023004"/>
    </source>
</evidence>
<feature type="region of interest" description="Disordered" evidence="6">
    <location>
        <begin position="1"/>
        <end position="50"/>
    </location>
</feature>
<gene>
    <name evidence="8" type="ORF">PGLA2088_LOCUS25615</name>
</gene>
<dbReference type="SUPFAM" id="SSF50022">
    <property type="entry name" value="ISP domain"/>
    <property type="match status" value="1"/>
</dbReference>
<evidence type="ECO:0000313" key="8">
    <source>
        <dbReference type="EMBL" id="CAE8687795.1"/>
    </source>
</evidence>
<feature type="compositionally biased region" description="Low complexity" evidence="6">
    <location>
        <begin position="16"/>
        <end position="36"/>
    </location>
</feature>
<evidence type="ECO:0000256" key="6">
    <source>
        <dbReference type="SAM" id="MobiDB-lite"/>
    </source>
</evidence>
<comment type="cofactor">
    <cofactor evidence="5">
        <name>[2Fe-2S] cluster</name>
        <dbReference type="ChEBI" id="CHEBI:190135"/>
    </cofactor>
</comment>
<keyword evidence="2" id="KW-0479">Metal-binding</keyword>
<keyword evidence="3" id="KW-0408">Iron</keyword>
<protein>
    <recommendedName>
        <fullName evidence="7">Rieske domain-containing protein</fullName>
    </recommendedName>
</protein>
<dbReference type="EMBL" id="CAJNNW010026800">
    <property type="protein sequence ID" value="CAE8687795.1"/>
    <property type="molecule type" value="Genomic_DNA"/>
</dbReference>
<sequence>MGASQPCRKRARETDCTSTSNSTSNSSSNSNSCRDSNSPEEVTGEFAAAPCDDGPGEGWLRLEESDSLLVQGGGRAHARLGAGSGGDRFVTVLSAGGQLRAFDAICYHAGGPLGLGDIEEIGPDKLPCVSCPWHHYLIDLETGSKWYQPLRKDESSGKLVHAGWKSSEKPVQRVHEVKEHRGSIFVRLQIEGSCESDSWSKREDCIKSMQGLARQHHGGARSGAIAGGADGKMPPRGLPSGQVLRQAAVAAAGAGGCGCSGGYVGDAQIRLGRAKKERSAATGAEFLTPVAVSHCTSSAAAVDSWRLWHRRA</sequence>
<dbReference type="GO" id="GO:0046872">
    <property type="term" value="F:metal ion binding"/>
    <property type="evidence" value="ECO:0007669"/>
    <property type="project" value="UniProtKB-KW"/>
</dbReference>
<evidence type="ECO:0000256" key="2">
    <source>
        <dbReference type="ARBA" id="ARBA00022723"/>
    </source>
</evidence>